<dbReference type="Gene3D" id="3.90.640.10">
    <property type="entry name" value="Actin, Chain A, domain 4"/>
    <property type="match status" value="1"/>
</dbReference>
<dbReference type="PATRIC" id="fig|132476.4.peg.1952"/>
<dbReference type="Gene3D" id="3.30.420.40">
    <property type="match status" value="2"/>
</dbReference>
<dbReference type="InterPro" id="IPR043129">
    <property type="entry name" value="ATPase_NBD"/>
</dbReference>
<sequence>MSKAALVLSGIDEDDVEEIHVLELGKPGDQREVSDTMLISSLYIDNSGLIWFGKKALDRSLVEGGNGERMRIDNVKRFLSEGAMQTIASAIYNPTQTQLKGGDLLLAYLMFMTWAANSDAAKYGVPRNIKRRFAMPCFSAEQSREVEGTLRTLLGEAQVLADTFGDALHQGLRVEDFAEAAKQLRSVARQYEFVTEALTEPLGVANAILSTDSNTRRLTLIVDVGAGTSDVSLYRLHVDSDSGVRQALEAKGAARGIPLAGNHLDRALTELILRKAGVGSDNPRNVNIRSNLALNIRDYKEALFIGETLTVRLLDGQVVDVEINELTELAAVQTFRNELRQCLVDTLETVDESWVGVASREGLAVILTGGGSKLAMVQELTSGQLEVKGRTIRLLPTAAFPDWLRREYPALEDDFPRIAVSLGGGRESLIHHQLAHITAGDVLTAPVLDRF</sequence>
<gene>
    <name evidence="1" type="ORF">VP02_18880</name>
</gene>
<evidence type="ECO:0000313" key="2">
    <source>
        <dbReference type="Proteomes" id="UP000033662"/>
    </source>
</evidence>
<protein>
    <submittedName>
        <fullName evidence="1">Uncharacterized protein</fullName>
    </submittedName>
</protein>
<dbReference type="AlphaFoldDB" id="A0A0F4XKB0"/>
<name>A0A0F4XKB0_9PSED</name>
<dbReference type="SUPFAM" id="SSF53067">
    <property type="entry name" value="Actin-like ATPase domain"/>
    <property type="match status" value="1"/>
</dbReference>
<reference evidence="1 2" key="1">
    <citation type="submission" date="2015-03" db="EMBL/GenBank/DDBJ databases">
        <title>Pseudomonas fluorescens 1855-344 Genome sequencing and assembly.</title>
        <authorList>
            <person name="Eng W.W.H."/>
            <person name="Gan H.M."/>
            <person name="Savka M.A."/>
        </authorList>
    </citation>
    <scope>NUCLEOTIDE SEQUENCE [LARGE SCALE GENOMIC DNA]</scope>
    <source>
        <strain evidence="1 2">1855-344</strain>
    </source>
</reference>
<evidence type="ECO:0000313" key="1">
    <source>
        <dbReference type="EMBL" id="KKA06216.1"/>
    </source>
</evidence>
<organism evidence="1 2">
    <name type="scientific">Pseudomonas kilonensis</name>
    <dbReference type="NCBI Taxonomy" id="132476"/>
    <lineage>
        <taxon>Bacteria</taxon>
        <taxon>Pseudomonadati</taxon>
        <taxon>Pseudomonadota</taxon>
        <taxon>Gammaproteobacteria</taxon>
        <taxon>Pseudomonadales</taxon>
        <taxon>Pseudomonadaceae</taxon>
        <taxon>Pseudomonas</taxon>
    </lineage>
</organism>
<proteinExistence type="predicted"/>
<accession>A0A0F4XKB0</accession>
<comment type="caution">
    <text evidence="1">The sequence shown here is derived from an EMBL/GenBank/DDBJ whole genome shotgun (WGS) entry which is preliminary data.</text>
</comment>
<dbReference type="Proteomes" id="UP000033662">
    <property type="component" value="Unassembled WGS sequence"/>
</dbReference>
<dbReference type="EMBL" id="JZXC01000019">
    <property type="protein sequence ID" value="KKA06216.1"/>
    <property type="molecule type" value="Genomic_DNA"/>
</dbReference>